<feature type="transmembrane region" description="Helical" evidence="3">
    <location>
        <begin position="24"/>
        <end position="40"/>
    </location>
</feature>
<evidence type="ECO:0000256" key="1">
    <source>
        <dbReference type="ARBA" id="ARBA00006096"/>
    </source>
</evidence>
<dbReference type="GO" id="GO:0004185">
    <property type="term" value="F:serine-type carboxypeptidase activity"/>
    <property type="evidence" value="ECO:0007669"/>
    <property type="project" value="InterPro"/>
</dbReference>
<dbReference type="InterPro" id="IPR000667">
    <property type="entry name" value="Peptidase_S13"/>
</dbReference>
<dbReference type="GO" id="GO:0006508">
    <property type="term" value="P:proteolysis"/>
    <property type="evidence" value="ECO:0007669"/>
    <property type="project" value="InterPro"/>
</dbReference>
<evidence type="ECO:0000256" key="3">
    <source>
        <dbReference type="SAM" id="Phobius"/>
    </source>
</evidence>
<comment type="similarity">
    <text evidence="1">Belongs to the peptidase S13 family.</text>
</comment>
<dbReference type="GO" id="GO:0000270">
    <property type="term" value="P:peptidoglycan metabolic process"/>
    <property type="evidence" value="ECO:0007669"/>
    <property type="project" value="TreeGrafter"/>
</dbReference>
<dbReference type="Pfam" id="PF02113">
    <property type="entry name" value="Peptidase_S13"/>
    <property type="match status" value="1"/>
</dbReference>
<dbReference type="AlphaFoldDB" id="A0A5E6PLU7"/>
<evidence type="ECO:0008006" key="6">
    <source>
        <dbReference type="Google" id="ProtNLM"/>
    </source>
</evidence>
<dbReference type="InterPro" id="IPR012338">
    <property type="entry name" value="Beta-lactam/transpept-like"/>
</dbReference>
<sequence>MLAHGTSRDTLGHNADTFMTIEGIYLHALFIFPLGCRVLFQMIKSLRPLLLAGFLLPLALHVCAAPINTALSPNVEKALKASKLQDNALSLVMIPLTGPGTPTVFNADVSVNPASTMKLVTTYAALEMLGPNHQWKTEFYTDGTLSGGILNGNLYLKGGGDPKLNMEKLWLLMRDLRANGVTQVTGDLVLDKTFFVQPQLPEFNDDGNDDNKPFLVKPDSLLVNLKALRFVARNDSGKVLVSVEPPIASIRIDNQVKALNSKQCTGGVRYNPVTQADGSVTVTVGGQLGEGCSSQTYLSLLDHATYTAGAVRAIWKELGGSIQGRDVLAPTPKDAKVLARAFSPDLAEIIRDINKYSNNTMAQQLFLSLGQRFRTDADGDDAKAAQRVVRQWLAKKGITAPHLVMENGSGLSRAERVSAREMASMLEAAWHSPYSAEYISSMPIAGTDGTMRKRLKTTAMRGEAHVKTGTLNTVRAIAGFSRDVNGNTWAVVAILNDKAPFGASSVLDQVLLDLYRQPKTPQTASVL</sequence>
<dbReference type="Gene3D" id="3.50.80.20">
    <property type="entry name" value="D-Ala-D-Ala carboxypeptidase C, peptidase S13"/>
    <property type="match status" value="1"/>
</dbReference>
<evidence type="ECO:0000256" key="2">
    <source>
        <dbReference type="ARBA" id="ARBA00022801"/>
    </source>
</evidence>
<proteinExistence type="inferred from homology"/>
<evidence type="ECO:0000313" key="4">
    <source>
        <dbReference type="EMBL" id="VVM44087.1"/>
    </source>
</evidence>
<dbReference type="Proteomes" id="UP000344274">
    <property type="component" value="Unassembled WGS sequence"/>
</dbReference>
<keyword evidence="2" id="KW-0378">Hydrolase</keyword>
<dbReference type="EMBL" id="CABVHB010000002">
    <property type="protein sequence ID" value="VVM44087.1"/>
    <property type="molecule type" value="Genomic_DNA"/>
</dbReference>
<gene>
    <name evidence="4" type="ORF">PS673_00411</name>
</gene>
<dbReference type="Gene3D" id="3.40.710.10">
    <property type="entry name" value="DD-peptidase/beta-lactamase superfamily"/>
    <property type="match status" value="1"/>
</dbReference>
<organism evidence="4 5">
    <name type="scientific">Pseudomonas fluorescens</name>
    <dbReference type="NCBI Taxonomy" id="294"/>
    <lineage>
        <taxon>Bacteria</taxon>
        <taxon>Pseudomonadati</taxon>
        <taxon>Pseudomonadota</taxon>
        <taxon>Gammaproteobacteria</taxon>
        <taxon>Pseudomonadales</taxon>
        <taxon>Pseudomonadaceae</taxon>
        <taxon>Pseudomonas</taxon>
    </lineage>
</organism>
<dbReference type="SUPFAM" id="SSF56601">
    <property type="entry name" value="beta-lactamase/transpeptidase-like"/>
    <property type="match status" value="1"/>
</dbReference>
<accession>A0A5E6PLU7</accession>
<dbReference type="NCBIfam" id="TIGR00666">
    <property type="entry name" value="PBP4"/>
    <property type="match status" value="1"/>
</dbReference>
<reference evidence="4 5" key="1">
    <citation type="submission" date="2019-09" db="EMBL/GenBank/DDBJ databases">
        <authorList>
            <person name="Chandra G."/>
            <person name="Truman W A."/>
        </authorList>
    </citation>
    <scope>NUCLEOTIDE SEQUENCE [LARGE SCALE GENOMIC DNA]</scope>
    <source>
        <strain evidence="4">PS673</strain>
    </source>
</reference>
<dbReference type="PANTHER" id="PTHR30023">
    <property type="entry name" value="D-ALANYL-D-ALANINE CARBOXYPEPTIDASE"/>
    <property type="match status" value="1"/>
</dbReference>
<evidence type="ECO:0000313" key="5">
    <source>
        <dbReference type="Proteomes" id="UP000344274"/>
    </source>
</evidence>
<dbReference type="PRINTS" id="PR00922">
    <property type="entry name" value="DADACBPTASE3"/>
</dbReference>
<keyword evidence="3" id="KW-1133">Transmembrane helix</keyword>
<name>A0A5E6PLU7_PSEFL</name>
<protein>
    <recommendedName>
        <fullName evidence="6">Serine-type D-Ala-D-Ala carboxypeptidase</fullName>
    </recommendedName>
</protein>
<keyword evidence="3" id="KW-0812">Transmembrane</keyword>
<dbReference type="PANTHER" id="PTHR30023:SF0">
    <property type="entry name" value="PENICILLIN-SENSITIVE CARBOXYPEPTIDASE A"/>
    <property type="match status" value="1"/>
</dbReference>
<keyword evidence="3" id="KW-0472">Membrane</keyword>
<feature type="transmembrane region" description="Helical" evidence="3">
    <location>
        <begin position="49"/>
        <end position="67"/>
    </location>
</feature>